<organism evidence="6 7">
    <name type="scientific">Rhodoplanes roseus</name>
    <dbReference type="NCBI Taxonomy" id="29409"/>
    <lineage>
        <taxon>Bacteria</taxon>
        <taxon>Pseudomonadati</taxon>
        <taxon>Pseudomonadota</taxon>
        <taxon>Alphaproteobacteria</taxon>
        <taxon>Hyphomicrobiales</taxon>
        <taxon>Nitrobacteraceae</taxon>
        <taxon>Rhodoplanes</taxon>
    </lineage>
</organism>
<dbReference type="PANTHER" id="PTHR43537:SF50">
    <property type="entry name" value="TRANSCRIPTIONAL REGULATORY PROTEIN"/>
    <property type="match status" value="1"/>
</dbReference>
<feature type="compositionally biased region" description="Low complexity" evidence="4">
    <location>
        <begin position="227"/>
        <end position="239"/>
    </location>
</feature>
<gene>
    <name evidence="6" type="ORF">CH341_10375</name>
</gene>
<evidence type="ECO:0000313" key="7">
    <source>
        <dbReference type="Proteomes" id="UP000249130"/>
    </source>
</evidence>
<dbReference type="AlphaFoldDB" id="A0A327L157"/>
<proteinExistence type="predicted"/>
<dbReference type="SMART" id="SM00895">
    <property type="entry name" value="FCD"/>
    <property type="match status" value="1"/>
</dbReference>
<dbReference type="PRINTS" id="PR00035">
    <property type="entry name" value="HTHGNTR"/>
</dbReference>
<dbReference type="OrthoDB" id="9788098at2"/>
<evidence type="ECO:0000256" key="4">
    <source>
        <dbReference type="SAM" id="MobiDB-lite"/>
    </source>
</evidence>
<dbReference type="Pfam" id="PF00392">
    <property type="entry name" value="GntR"/>
    <property type="match status" value="1"/>
</dbReference>
<name>A0A327L157_9BRAD</name>
<dbReference type="SMART" id="SM00345">
    <property type="entry name" value="HTH_GNTR"/>
    <property type="match status" value="1"/>
</dbReference>
<reference evidence="6 7" key="1">
    <citation type="submission" date="2017-07" db="EMBL/GenBank/DDBJ databases">
        <title>Draft Genome Sequences of Select Purple Nonsulfur Bacteria.</title>
        <authorList>
            <person name="Lasarre B."/>
            <person name="Mckinlay J.B."/>
        </authorList>
    </citation>
    <scope>NUCLEOTIDE SEQUENCE [LARGE SCALE GENOMIC DNA]</scope>
    <source>
        <strain evidence="6 7">DSM 5909</strain>
    </source>
</reference>
<comment type="caution">
    <text evidence="6">The sequence shown here is derived from an EMBL/GenBank/DDBJ whole genome shotgun (WGS) entry which is preliminary data.</text>
</comment>
<dbReference type="InterPro" id="IPR036388">
    <property type="entry name" value="WH-like_DNA-bd_sf"/>
</dbReference>
<protein>
    <recommendedName>
        <fullName evidence="5">HTH gntR-type domain-containing protein</fullName>
    </recommendedName>
</protein>
<dbReference type="SUPFAM" id="SSF48008">
    <property type="entry name" value="GntR ligand-binding domain-like"/>
    <property type="match status" value="1"/>
</dbReference>
<dbReference type="Gene3D" id="1.20.120.530">
    <property type="entry name" value="GntR ligand-binding domain-like"/>
    <property type="match status" value="1"/>
</dbReference>
<dbReference type="PANTHER" id="PTHR43537">
    <property type="entry name" value="TRANSCRIPTIONAL REGULATOR, GNTR FAMILY"/>
    <property type="match status" value="1"/>
</dbReference>
<keyword evidence="1" id="KW-0805">Transcription regulation</keyword>
<dbReference type="InterPro" id="IPR011711">
    <property type="entry name" value="GntR_C"/>
</dbReference>
<evidence type="ECO:0000313" key="6">
    <source>
        <dbReference type="EMBL" id="RAI44206.1"/>
    </source>
</evidence>
<dbReference type="Pfam" id="PF07729">
    <property type="entry name" value="FCD"/>
    <property type="match status" value="1"/>
</dbReference>
<feature type="domain" description="HTH gntR-type" evidence="5">
    <location>
        <begin position="9"/>
        <end position="76"/>
    </location>
</feature>
<dbReference type="CDD" id="cd07377">
    <property type="entry name" value="WHTH_GntR"/>
    <property type="match status" value="1"/>
</dbReference>
<dbReference type="SUPFAM" id="SSF46785">
    <property type="entry name" value="Winged helix' DNA-binding domain"/>
    <property type="match status" value="1"/>
</dbReference>
<keyword evidence="3" id="KW-0804">Transcription</keyword>
<dbReference type="InterPro" id="IPR008920">
    <property type="entry name" value="TF_FadR/GntR_C"/>
</dbReference>
<evidence type="ECO:0000256" key="2">
    <source>
        <dbReference type="ARBA" id="ARBA00023125"/>
    </source>
</evidence>
<dbReference type="InterPro" id="IPR000524">
    <property type="entry name" value="Tscrpt_reg_HTH_GntR"/>
</dbReference>
<evidence type="ECO:0000256" key="1">
    <source>
        <dbReference type="ARBA" id="ARBA00023015"/>
    </source>
</evidence>
<accession>A0A327L157</accession>
<sequence>MPSARSPFDPLWVGVADPLRSAIVEGRLAPGKALSENQLAAEYGVSRTPVREALRLLMEEGLVEMLPGRKVRVAVPRPSDVREVYDVRAVLEAEAVRRLLKTEETARRVVAEMERACDVSDAALARDDLTALAAANARFHAALVSALGNRRLLADYETIYNLVALYRHQSLRIEYWAEAGNAEHRALLDRLRRGDEAAAIDLLRAHIERACALVCRRYEQAPAPVIETPGPSTSPPETRSTGREDSP</sequence>
<evidence type="ECO:0000259" key="5">
    <source>
        <dbReference type="PROSITE" id="PS50949"/>
    </source>
</evidence>
<evidence type="ECO:0000256" key="3">
    <source>
        <dbReference type="ARBA" id="ARBA00023163"/>
    </source>
</evidence>
<dbReference type="PROSITE" id="PS50949">
    <property type="entry name" value="HTH_GNTR"/>
    <property type="match status" value="1"/>
</dbReference>
<dbReference type="GO" id="GO:0003700">
    <property type="term" value="F:DNA-binding transcription factor activity"/>
    <property type="evidence" value="ECO:0007669"/>
    <property type="project" value="InterPro"/>
</dbReference>
<dbReference type="EMBL" id="NPEX01000054">
    <property type="protein sequence ID" value="RAI44206.1"/>
    <property type="molecule type" value="Genomic_DNA"/>
</dbReference>
<dbReference type="RefSeq" id="WP_111418972.1">
    <property type="nucleotide sequence ID" value="NZ_NPEX01000054.1"/>
</dbReference>
<feature type="region of interest" description="Disordered" evidence="4">
    <location>
        <begin position="224"/>
        <end position="247"/>
    </location>
</feature>
<dbReference type="InterPro" id="IPR036390">
    <property type="entry name" value="WH_DNA-bd_sf"/>
</dbReference>
<keyword evidence="7" id="KW-1185">Reference proteome</keyword>
<keyword evidence="2" id="KW-0238">DNA-binding</keyword>
<dbReference type="Proteomes" id="UP000249130">
    <property type="component" value="Unassembled WGS sequence"/>
</dbReference>
<dbReference type="Gene3D" id="1.10.10.10">
    <property type="entry name" value="Winged helix-like DNA-binding domain superfamily/Winged helix DNA-binding domain"/>
    <property type="match status" value="1"/>
</dbReference>
<dbReference type="GO" id="GO:0003677">
    <property type="term" value="F:DNA binding"/>
    <property type="evidence" value="ECO:0007669"/>
    <property type="project" value="UniProtKB-KW"/>
</dbReference>